<dbReference type="FunFam" id="1.10.630.10:FF:000042">
    <property type="entry name" value="Cytochrome P450"/>
    <property type="match status" value="1"/>
</dbReference>
<keyword evidence="17" id="KW-1133">Transmembrane helix</keyword>
<dbReference type="PANTHER" id="PTHR24292:SF54">
    <property type="entry name" value="CYP9F3-RELATED"/>
    <property type="match status" value="1"/>
</dbReference>
<dbReference type="PROSITE" id="PS00086">
    <property type="entry name" value="CYTOCHROME_P450"/>
    <property type="match status" value="1"/>
</dbReference>
<evidence type="ECO:0000256" key="5">
    <source>
        <dbReference type="ARBA" id="ARBA00012109"/>
    </source>
</evidence>
<evidence type="ECO:0000256" key="14">
    <source>
        <dbReference type="ARBA" id="ARBA00047827"/>
    </source>
</evidence>
<evidence type="ECO:0000256" key="3">
    <source>
        <dbReference type="ARBA" id="ARBA00004406"/>
    </source>
</evidence>
<comment type="cofactor">
    <cofactor evidence="1 15">
        <name>heme</name>
        <dbReference type="ChEBI" id="CHEBI:30413"/>
    </cofactor>
</comment>
<dbReference type="Proteomes" id="UP001497472">
    <property type="component" value="Unassembled WGS sequence"/>
</dbReference>
<evidence type="ECO:0000256" key="1">
    <source>
        <dbReference type="ARBA" id="ARBA00001971"/>
    </source>
</evidence>
<dbReference type="EMBL" id="CAVLEF010000082">
    <property type="protein sequence ID" value="CAK1550484.1"/>
    <property type="molecule type" value="Genomic_DNA"/>
</dbReference>
<comment type="caution">
    <text evidence="18">The sequence shown here is derived from an EMBL/GenBank/DDBJ whole genome shotgun (WGS) entry which is preliminary data.</text>
</comment>
<dbReference type="CDD" id="cd11056">
    <property type="entry name" value="CYP6-like"/>
    <property type="match status" value="1"/>
</dbReference>
<dbReference type="InterPro" id="IPR036396">
    <property type="entry name" value="Cyt_P450_sf"/>
</dbReference>
<keyword evidence="11 15" id="KW-0408">Iron</keyword>
<dbReference type="PRINTS" id="PR00385">
    <property type="entry name" value="P450"/>
</dbReference>
<dbReference type="EC" id="1.14.14.1" evidence="5"/>
<feature type="binding site" description="axial binding residue" evidence="15">
    <location>
        <position position="457"/>
    </location>
    <ligand>
        <name>heme</name>
        <dbReference type="ChEBI" id="CHEBI:30413"/>
    </ligand>
    <ligandPart>
        <name>Fe</name>
        <dbReference type="ChEBI" id="CHEBI:18248"/>
    </ligandPart>
</feature>
<evidence type="ECO:0000256" key="15">
    <source>
        <dbReference type="PIRSR" id="PIRSR602401-1"/>
    </source>
</evidence>
<dbReference type="InterPro" id="IPR017972">
    <property type="entry name" value="Cyt_P450_CS"/>
</dbReference>
<dbReference type="InterPro" id="IPR002401">
    <property type="entry name" value="Cyt_P450_E_grp-I"/>
</dbReference>
<comment type="similarity">
    <text evidence="4 16">Belongs to the cytochrome P450 family.</text>
</comment>
<protein>
    <recommendedName>
        <fullName evidence="5">unspecific monooxygenase</fullName>
        <ecNumber evidence="5">1.14.14.1</ecNumber>
    </recommendedName>
</protein>
<dbReference type="GO" id="GO:0016712">
    <property type="term" value="F:oxidoreductase activity, acting on paired donors, with incorporation or reduction of molecular oxygen, reduced flavin or flavoprotein as one donor, and incorporation of one atom of oxygen"/>
    <property type="evidence" value="ECO:0007669"/>
    <property type="project" value="UniProtKB-EC"/>
</dbReference>
<evidence type="ECO:0000256" key="2">
    <source>
        <dbReference type="ARBA" id="ARBA00004174"/>
    </source>
</evidence>
<comment type="subcellular location">
    <subcellularLocation>
        <location evidence="3">Endoplasmic reticulum membrane</location>
        <topology evidence="3">Peripheral membrane protein</topology>
    </subcellularLocation>
    <subcellularLocation>
        <location evidence="2">Microsome membrane</location>
        <topology evidence="2">Peripheral membrane protein</topology>
    </subcellularLocation>
</comment>
<dbReference type="SUPFAM" id="SSF48264">
    <property type="entry name" value="Cytochrome P450"/>
    <property type="match status" value="1"/>
</dbReference>
<dbReference type="PANTHER" id="PTHR24292">
    <property type="entry name" value="CYTOCHROME P450"/>
    <property type="match status" value="1"/>
</dbReference>
<evidence type="ECO:0000256" key="7">
    <source>
        <dbReference type="ARBA" id="ARBA00022723"/>
    </source>
</evidence>
<evidence type="ECO:0000256" key="8">
    <source>
        <dbReference type="ARBA" id="ARBA00022824"/>
    </source>
</evidence>
<dbReference type="GO" id="GO:0005506">
    <property type="term" value="F:iron ion binding"/>
    <property type="evidence" value="ECO:0007669"/>
    <property type="project" value="InterPro"/>
</dbReference>
<evidence type="ECO:0000256" key="17">
    <source>
        <dbReference type="SAM" id="Phobius"/>
    </source>
</evidence>
<evidence type="ECO:0000313" key="19">
    <source>
        <dbReference type="Proteomes" id="UP001497472"/>
    </source>
</evidence>
<keyword evidence="19" id="KW-1185">Reference proteome</keyword>
<dbReference type="GO" id="GO:0005789">
    <property type="term" value="C:endoplasmic reticulum membrane"/>
    <property type="evidence" value="ECO:0007669"/>
    <property type="project" value="UniProtKB-SubCell"/>
</dbReference>
<keyword evidence="10 16" id="KW-0560">Oxidoreductase</keyword>
<dbReference type="InterPro" id="IPR001128">
    <property type="entry name" value="Cyt_P450"/>
</dbReference>
<keyword evidence="9" id="KW-0492">Microsome</keyword>
<evidence type="ECO:0000256" key="4">
    <source>
        <dbReference type="ARBA" id="ARBA00010617"/>
    </source>
</evidence>
<evidence type="ECO:0000256" key="9">
    <source>
        <dbReference type="ARBA" id="ARBA00022848"/>
    </source>
</evidence>
<evidence type="ECO:0000256" key="16">
    <source>
        <dbReference type="RuleBase" id="RU000461"/>
    </source>
</evidence>
<name>A0AAV1JQJ0_9NEOP</name>
<evidence type="ECO:0000256" key="10">
    <source>
        <dbReference type="ARBA" id="ARBA00023002"/>
    </source>
</evidence>
<dbReference type="InterPro" id="IPR050476">
    <property type="entry name" value="Insect_CytP450_Detox"/>
</dbReference>
<keyword evidence="12 16" id="KW-0503">Monooxygenase</keyword>
<evidence type="ECO:0000256" key="6">
    <source>
        <dbReference type="ARBA" id="ARBA00022617"/>
    </source>
</evidence>
<keyword evidence="6 15" id="KW-0349">Heme</keyword>
<dbReference type="AlphaFoldDB" id="A0AAV1JQJ0"/>
<keyword evidence="7 15" id="KW-0479">Metal-binding</keyword>
<dbReference type="PRINTS" id="PR00463">
    <property type="entry name" value="EP450I"/>
</dbReference>
<comment type="catalytic activity">
    <reaction evidence="14">
        <text>an organic molecule + reduced [NADPH--hemoprotein reductase] + O2 = an alcohol + oxidized [NADPH--hemoprotein reductase] + H2O + H(+)</text>
        <dbReference type="Rhea" id="RHEA:17149"/>
        <dbReference type="Rhea" id="RHEA-COMP:11964"/>
        <dbReference type="Rhea" id="RHEA-COMP:11965"/>
        <dbReference type="ChEBI" id="CHEBI:15377"/>
        <dbReference type="ChEBI" id="CHEBI:15378"/>
        <dbReference type="ChEBI" id="CHEBI:15379"/>
        <dbReference type="ChEBI" id="CHEBI:30879"/>
        <dbReference type="ChEBI" id="CHEBI:57618"/>
        <dbReference type="ChEBI" id="CHEBI:58210"/>
        <dbReference type="ChEBI" id="CHEBI:142491"/>
        <dbReference type="EC" id="1.14.14.1"/>
    </reaction>
</comment>
<keyword evidence="8" id="KW-0256">Endoplasmic reticulum</keyword>
<accession>A0AAV1JQJ0</accession>
<organism evidence="18 19">
    <name type="scientific">Leptosia nina</name>
    <dbReference type="NCBI Taxonomy" id="320188"/>
    <lineage>
        <taxon>Eukaryota</taxon>
        <taxon>Metazoa</taxon>
        <taxon>Ecdysozoa</taxon>
        <taxon>Arthropoda</taxon>
        <taxon>Hexapoda</taxon>
        <taxon>Insecta</taxon>
        <taxon>Pterygota</taxon>
        <taxon>Neoptera</taxon>
        <taxon>Endopterygota</taxon>
        <taxon>Lepidoptera</taxon>
        <taxon>Glossata</taxon>
        <taxon>Ditrysia</taxon>
        <taxon>Papilionoidea</taxon>
        <taxon>Pieridae</taxon>
        <taxon>Pierinae</taxon>
        <taxon>Leptosia</taxon>
    </lineage>
</organism>
<evidence type="ECO:0000313" key="18">
    <source>
        <dbReference type="EMBL" id="CAK1550484.1"/>
    </source>
</evidence>
<evidence type="ECO:0000256" key="13">
    <source>
        <dbReference type="ARBA" id="ARBA00023136"/>
    </source>
</evidence>
<evidence type="ECO:0000256" key="12">
    <source>
        <dbReference type="ARBA" id="ARBA00023033"/>
    </source>
</evidence>
<keyword evidence="17" id="KW-0812">Transmembrane</keyword>
<reference evidence="18 19" key="1">
    <citation type="submission" date="2023-11" db="EMBL/GenBank/DDBJ databases">
        <authorList>
            <person name="Okamura Y."/>
        </authorList>
    </citation>
    <scope>NUCLEOTIDE SEQUENCE [LARGE SCALE GENOMIC DNA]</scope>
</reference>
<gene>
    <name evidence="18" type="ORF">LNINA_LOCUS9709</name>
</gene>
<dbReference type="Pfam" id="PF00067">
    <property type="entry name" value="p450"/>
    <property type="match status" value="1"/>
</dbReference>
<proteinExistence type="inferred from homology"/>
<sequence>MAVLQFIPTILNELFLVGVVSFLLLYVWFKYRFTYWARRGVPGPKPVFPFGHVRDVIRRKEQFFEPYCDVYVKYRKMPYVGLYSFHTPVLTINDPDIAKLILIKDFDHFQSHGIFTSASVGDPLGGHLFNIAGRKWRSLRTKLSPAFTPTKLKSFYPFVQQIANDALKYCDQKYEAGGTLNSSEFFAKYSMEIIGSVGFGVENDGFNKDTEFSQRGNEYFSPRSVYWMAIRAISFFAPDIFKHLGVNRTNPDIYKFFYGLVNDTVNYRKKNDYYRNDFLQALIELEKSESLKKEGIDDENKFKFVDVVANTMLYMFAGYETSATTGMYASYELACNPEIQNKAREEITRVLAKYNGELTYEAQNEMTYINMILDETMRKHPPMRALFRRCNKDYKLPDSDLVIEKGTMIFIPINGIQMDADIFEDPERFDPERFTPEKKIKMHPCHWMPFGEGPRKCLGLRQGYIQSKSGLVKILSKYELSLDERTKVPLQINPKIMASSVDGGMFIKLKKLENAA</sequence>
<dbReference type="GO" id="GO:0020037">
    <property type="term" value="F:heme binding"/>
    <property type="evidence" value="ECO:0007669"/>
    <property type="project" value="InterPro"/>
</dbReference>
<evidence type="ECO:0000256" key="11">
    <source>
        <dbReference type="ARBA" id="ARBA00023004"/>
    </source>
</evidence>
<keyword evidence="13 17" id="KW-0472">Membrane</keyword>
<dbReference type="Gene3D" id="1.10.630.10">
    <property type="entry name" value="Cytochrome P450"/>
    <property type="match status" value="1"/>
</dbReference>
<feature type="transmembrane region" description="Helical" evidence="17">
    <location>
        <begin position="6"/>
        <end position="29"/>
    </location>
</feature>